<protein>
    <submittedName>
        <fullName evidence="3">Phage integrase family protein</fullName>
    </submittedName>
</protein>
<organism evidence="3 4">
    <name type="scientific">Paracoccus pantotrophus</name>
    <name type="common">Thiosphaera pantotropha</name>
    <dbReference type="NCBI Taxonomy" id="82367"/>
    <lineage>
        <taxon>Bacteria</taxon>
        <taxon>Pseudomonadati</taxon>
        <taxon>Pseudomonadota</taxon>
        <taxon>Alphaproteobacteria</taxon>
        <taxon>Rhodobacterales</taxon>
        <taxon>Paracoccaceae</taxon>
        <taxon>Paracoccus</taxon>
    </lineage>
</organism>
<dbReference type="GO" id="GO:0003677">
    <property type="term" value="F:DNA binding"/>
    <property type="evidence" value="ECO:0007669"/>
    <property type="project" value="InterPro"/>
</dbReference>
<name>A0AAE6TV46_PARPN</name>
<gene>
    <name evidence="3" type="ORF">ESD82_14105</name>
</gene>
<accession>A0AAE6TV46</accession>
<dbReference type="Proteomes" id="UP000326453">
    <property type="component" value="Chromosome 1"/>
</dbReference>
<dbReference type="Gene3D" id="1.10.443.10">
    <property type="entry name" value="Intergrase catalytic core"/>
    <property type="match status" value="1"/>
</dbReference>
<dbReference type="Pfam" id="PF00589">
    <property type="entry name" value="Phage_integrase"/>
    <property type="match status" value="1"/>
</dbReference>
<dbReference type="InterPro" id="IPR011010">
    <property type="entry name" value="DNA_brk_join_enz"/>
</dbReference>
<dbReference type="InterPro" id="IPR013762">
    <property type="entry name" value="Integrase-like_cat_sf"/>
</dbReference>
<proteinExistence type="predicted"/>
<dbReference type="GO" id="GO:0015074">
    <property type="term" value="P:DNA integration"/>
    <property type="evidence" value="ECO:0007669"/>
    <property type="project" value="InterPro"/>
</dbReference>
<dbReference type="KEGG" id="ppan:ESD82_14105"/>
<dbReference type="CDD" id="cd00397">
    <property type="entry name" value="DNA_BRE_C"/>
    <property type="match status" value="1"/>
</dbReference>
<evidence type="ECO:0000313" key="3">
    <source>
        <dbReference type="EMBL" id="QFG38641.1"/>
    </source>
</evidence>
<dbReference type="PROSITE" id="PS51898">
    <property type="entry name" value="TYR_RECOMBINASE"/>
    <property type="match status" value="1"/>
</dbReference>
<dbReference type="AlphaFoldDB" id="A0AAE6TV46"/>
<dbReference type="GO" id="GO:0006310">
    <property type="term" value="P:DNA recombination"/>
    <property type="evidence" value="ECO:0007669"/>
    <property type="project" value="UniProtKB-KW"/>
</dbReference>
<evidence type="ECO:0000259" key="2">
    <source>
        <dbReference type="PROSITE" id="PS51898"/>
    </source>
</evidence>
<evidence type="ECO:0000313" key="4">
    <source>
        <dbReference type="Proteomes" id="UP000326453"/>
    </source>
</evidence>
<sequence>MLYPFTPKTAKQLIPITEEIGDLPLSEITGQTLKELGPKLKPLAATDTWWREIVTPARAVINHAHEVRKTPYLRVKRYDKFERIKQDRRRGKESRVERRPGSREWIAAFCAAADPYNAALARFMFETAARIDQAVSLEPDDLDLMNKRVRVKAQKGHDATWVTISHEMMIELANLPPKQPKNRKTGELLEPRVFGYATNTGYRRRWRTICKQAGIEPLSAHEAGRHGFFTELHVRQGVDAVTAAKAGRWSDPTLPLRIYGHNEADESDIRARFRTNSVHDSKRKASNLMKEKGN</sequence>
<dbReference type="SUPFAM" id="SSF56349">
    <property type="entry name" value="DNA breaking-rejoining enzymes"/>
    <property type="match status" value="1"/>
</dbReference>
<dbReference type="InterPro" id="IPR002104">
    <property type="entry name" value="Integrase_catalytic"/>
</dbReference>
<feature type="domain" description="Tyr recombinase" evidence="2">
    <location>
        <begin position="96"/>
        <end position="274"/>
    </location>
</feature>
<evidence type="ECO:0000256" key="1">
    <source>
        <dbReference type="ARBA" id="ARBA00023172"/>
    </source>
</evidence>
<reference evidence="3 4" key="1">
    <citation type="submission" date="2019-01" db="EMBL/GenBank/DDBJ databases">
        <title>Complete Genome Sequence and Annotation of the Paracoccus pantotrophus type strain DSM 2944.</title>
        <authorList>
            <person name="Bockwoldt J.A."/>
            <person name="Zimmermann M."/>
            <person name="Tiso T."/>
            <person name="Blank L.M."/>
        </authorList>
    </citation>
    <scope>NUCLEOTIDE SEQUENCE [LARGE SCALE GENOMIC DNA]</scope>
    <source>
        <strain evidence="3 4">DSM 2944</strain>
    </source>
</reference>
<dbReference type="EMBL" id="CP044426">
    <property type="protein sequence ID" value="QFG38641.1"/>
    <property type="molecule type" value="Genomic_DNA"/>
</dbReference>
<keyword evidence="1" id="KW-0233">DNA recombination</keyword>